<keyword evidence="3 7" id="KW-0732">Signal</keyword>
<dbReference type="PROSITE" id="PS51272">
    <property type="entry name" value="SLH"/>
    <property type="match status" value="2"/>
</dbReference>
<feature type="signal peptide" evidence="7">
    <location>
        <begin position="1"/>
        <end position="25"/>
    </location>
</feature>
<dbReference type="GO" id="GO:0006508">
    <property type="term" value="P:proteolysis"/>
    <property type="evidence" value="ECO:0007669"/>
    <property type="project" value="UniProtKB-KW"/>
</dbReference>
<dbReference type="PANTHER" id="PTHR43806">
    <property type="entry name" value="PEPTIDASE S8"/>
    <property type="match status" value="1"/>
</dbReference>
<dbReference type="Pfam" id="PF00082">
    <property type="entry name" value="Peptidase_S8"/>
    <property type="match status" value="1"/>
</dbReference>
<evidence type="ECO:0000256" key="7">
    <source>
        <dbReference type="SAM" id="SignalP"/>
    </source>
</evidence>
<evidence type="ECO:0000259" key="8">
    <source>
        <dbReference type="PROSITE" id="PS51272"/>
    </source>
</evidence>
<evidence type="ECO:0000256" key="2">
    <source>
        <dbReference type="ARBA" id="ARBA00022670"/>
    </source>
</evidence>
<dbReference type="EMBL" id="FOXX01000005">
    <property type="protein sequence ID" value="SFQ60667.1"/>
    <property type="molecule type" value="Genomic_DNA"/>
</dbReference>
<gene>
    <name evidence="9" type="ORF">SAMN02745910_02282</name>
</gene>
<keyword evidence="2 6" id="KW-0645">Protease</keyword>
<dbReference type="PANTHER" id="PTHR43806:SF11">
    <property type="entry name" value="CEREVISIN-RELATED"/>
    <property type="match status" value="1"/>
</dbReference>
<dbReference type="Pfam" id="PF00395">
    <property type="entry name" value="SLH"/>
    <property type="match status" value="3"/>
</dbReference>
<proteinExistence type="inferred from homology"/>
<dbReference type="SUPFAM" id="SSF52743">
    <property type="entry name" value="Subtilisin-like"/>
    <property type="match status" value="1"/>
</dbReference>
<feature type="domain" description="SLH" evidence="8">
    <location>
        <begin position="568"/>
        <end position="631"/>
    </location>
</feature>
<dbReference type="PROSITE" id="PS00136">
    <property type="entry name" value="SUBTILASE_ASP"/>
    <property type="match status" value="1"/>
</dbReference>
<feature type="active site" description="Charge relay system" evidence="6">
    <location>
        <position position="231"/>
    </location>
</feature>
<keyword evidence="10" id="KW-1185">Reference proteome</keyword>
<sequence length="739" mass="81902">MKTKYMCSLIVLFSFIFSFSTTVNASSLLYFQTEKEAKIFLTKYPDAKQSNNVVKTDLPNSEIQMLKKQGTISFYESEKKKEVSAETSSLVDEQWGLKLIYVPSNLWKNNNLLLDKEIQDVDEGTSIRYIGQTFKTASKETKLKIAWENQTLSRLSITLDHVEKDWSVKVYNDGSLISEQKTGLKRADVLLPKKMTYGNMIVELPSFAGWNKTPSIENITAVNNARIAVIDSGINQHEDFCDNILTSQGRNYISPHDWPSDKLGHGTHIVGIIGACAYNNKGIDGAILNGAVDIIPLKVLDDFGNGSDFEISQAIEDAIKKDVDVINLSLAGSGETTILRESIQNALSHDIAVVAAAGNQNKDISTIFPASYPGVIAVTGITKTRAPLENSNKGWEIDISAPGEDIYSTYGLNEYKSYSGTSVATPFVSSAVALIRTVNPNLDWLLIRDKILLSAENLSTTYGLLNVEKAINMPSSSEKAEFLNIKNGQSLTEPKSIALAFTHNLINKKLLITKNGDIIKQQNITSQLVDIPLPFLDDGLPSSVGLFVVDEEGKILTKNKRTLTSGEKRMIPQDLDEAVWAKKDIQTGLEQGWIRGYENGFFKPNDSLTRRHGVMMISRFLSLEPKLIDTPFNDVLLDQSGGLAVLSAYQHSVVKGYGHKFKPENTLTRAQMALILDRSLSLSEKSTFTFEDVSSSNFCFDAVSRLTEAGIITKQDKFRPYEPITRAQFSAMLYRASKL</sequence>
<evidence type="ECO:0000256" key="4">
    <source>
        <dbReference type="ARBA" id="ARBA00022801"/>
    </source>
</evidence>
<dbReference type="InterPro" id="IPR000209">
    <property type="entry name" value="Peptidase_S8/S53_dom"/>
</dbReference>
<dbReference type="GeneID" id="93710938"/>
<dbReference type="Proteomes" id="UP000182762">
    <property type="component" value="Unassembled WGS sequence"/>
</dbReference>
<dbReference type="InterPro" id="IPR036852">
    <property type="entry name" value="Peptidase_S8/S53_dom_sf"/>
</dbReference>
<dbReference type="PROSITE" id="PS51892">
    <property type="entry name" value="SUBTILASE"/>
    <property type="match status" value="1"/>
</dbReference>
<dbReference type="PRINTS" id="PR00723">
    <property type="entry name" value="SUBTILISIN"/>
</dbReference>
<organism evidence="9 10">
    <name type="scientific">Priestia endophytica DSM 13796</name>
    <dbReference type="NCBI Taxonomy" id="1121089"/>
    <lineage>
        <taxon>Bacteria</taxon>
        <taxon>Bacillati</taxon>
        <taxon>Bacillota</taxon>
        <taxon>Bacilli</taxon>
        <taxon>Bacillales</taxon>
        <taxon>Bacillaceae</taxon>
        <taxon>Priestia</taxon>
    </lineage>
</organism>
<feature type="domain" description="SLH" evidence="8">
    <location>
        <begin position="686"/>
        <end position="739"/>
    </location>
</feature>
<comment type="caution">
    <text evidence="9">The sequence shown here is derived from an EMBL/GenBank/DDBJ whole genome shotgun (WGS) entry which is preliminary data.</text>
</comment>
<feature type="active site" description="Charge relay system" evidence="6">
    <location>
        <position position="265"/>
    </location>
</feature>
<dbReference type="InterPro" id="IPR023827">
    <property type="entry name" value="Peptidase_S8_Asp-AS"/>
</dbReference>
<comment type="similarity">
    <text evidence="1 6">Belongs to the peptidase S8 family.</text>
</comment>
<evidence type="ECO:0000256" key="3">
    <source>
        <dbReference type="ARBA" id="ARBA00022729"/>
    </source>
</evidence>
<name>A0A1I5ZWK6_9BACI</name>
<evidence type="ECO:0000256" key="1">
    <source>
        <dbReference type="ARBA" id="ARBA00011073"/>
    </source>
</evidence>
<keyword evidence="5 6" id="KW-0720">Serine protease</keyword>
<feature type="active site" description="Charge relay system" evidence="6">
    <location>
        <position position="422"/>
    </location>
</feature>
<dbReference type="InterPro" id="IPR001119">
    <property type="entry name" value="SLH_dom"/>
</dbReference>
<dbReference type="InterPro" id="IPR015500">
    <property type="entry name" value="Peptidase_S8_subtilisin-rel"/>
</dbReference>
<protein>
    <submittedName>
        <fullName evidence="9">Serine protease, subtilisin family</fullName>
    </submittedName>
</protein>
<evidence type="ECO:0000313" key="9">
    <source>
        <dbReference type="EMBL" id="SFQ60667.1"/>
    </source>
</evidence>
<evidence type="ECO:0000256" key="6">
    <source>
        <dbReference type="PROSITE-ProRule" id="PRU01240"/>
    </source>
</evidence>
<accession>A0A1I5ZWK6</accession>
<reference evidence="9 10" key="1">
    <citation type="submission" date="2016-10" db="EMBL/GenBank/DDBJ databases">
        <authorList>
            <person name="Varghese N."/>
            <person name="Submissions S."/>
        </authorList>
    </citation>
    <scope>NUCLEOTIDE SEQUENCE [LARGE SCALE GENOMIC DNA]</scope>
    <source>
        <strain evidence="9 10">DSM 13796</strain>
    </source>
</reference>
<evidence type="ECO:0000313" key="10">
    <source>
        <dbReference type="Proteomes" id="UP000182762"/>
    </source>
</evidence>
<feature type="chain" id="PRO_5045312165" evidence="7">
    <location>
        <begin position="26"/>
        <end position="739"/>
    </location>
</feature>
<dbReference type="InterPro" id="IPR050131">
    <property type="entry name" value="Peptidase_S8_subtilisin-like"/>
</dbReference>
<dbReference type="Gene3D" id="3.40.50.200">
    <property type="entry name" value="Peptidase S8/S53 domain"/>
    <property type="match status" value="1"/>
</dbReference>
<dbReference type="GO" id="GO:0008233">
    <property type="term" value="F:peptidase activity"/>
    <property type="evidence" value="ECO:0007669"/>
    <property type="project" value="UniProtKB-KW"/>
</dbReference>
<evidence type="ECO:0000256" key="5">
    <source>
        <dbReference type="ARBA" id="ARBA00022825"/>
    </source>
</evidence>
<keyword evidence="4 6" id="KW-0378">Hydrolase</keyword>
<dbReference type="RefSeq" id="WP_061804757.1">
    <property type="nucleotide sequence ID" value="NZ_FOXX01000005.1"/>
</dbReference>